<name>A0A7W4VTS3_9ACTN</name>
<feature type="transmembrane region" description="Helical" evidence="2">
    <location>
        <begin position="387"/>
        <end position="411"/>
    </location>
</feature>
<feature type="region of interest" description="Disordered" evidence="1">
    <location>
        <begin position="1"/>
        <end position="20"/>
    </location>
</feature>
<proteinExistence type="predicted"/>
<dbReference type="Proteomes" id="UP000589626">
    <property type="component" value="Unassembled WGS sequence"/>
</dbReference>
<keyword evidence="4" id="KW-1185">Reference proteome</keyword>
<dbReference type="RefSeq" id="WP_183591400.1">
    <property type="nucleotide sequence ID" value="NZ_JACHWR010000001.1"/>
</dbReference>
<evidence type="ECO:0000313" key="3">
    <source>
        <dbReference type="EMBL" id="MBB3041505.1"/>
    </source>
</evidence>
<dbReference type="PANTHER" id="PTHR34219:SF1">
    <property type="entry name" value="PEPSY DOMAIN-CONTAINING PROTEIN"/>
    <property type="match status" value="1"/>
</dbReference>
<accession>A0A7W4VTS3</accession>
<organism evidence="3 4">
    <name type="scientific">Nocardioides soli</name>
    <dbReference type="NCBI Taxonomy" id="1036020"/>
    <lineage>
        <taxon>Bacteria</taxon>
        <taxon>Bacillati</taxon>
        <taxon>Actinomycetota</taxon>
        <taxon>Actinomycetes</taxon>
        <taxon>Propionibacteriales</taxon>
        <taxon>Nocardioidaceae</taxon>
        <taxon>Nocardioides</taxon>
    </lineage>
</organism>
<dbReference type="Pfam" id="PF03929">
    <property type="entry name" value="PepSY_TM"/>
    <property type="match status" value="1"/>
</dbReference>
<dbReference type="PANTHER" id="PTHR34219">
    <property type="entry name" value="IRON-REGULATED INNER MEMBRANE PROTEIN-RELATED"/>
    <property type="match status" value="1"/>
</dbReference>
<feature type="transmembrane region" description="Helical" evidence="2">
    <location>
        <begin position="206"/>
        <end position="227"/>
    </location>
</feature>
<keyword evidence="2" id="KW-1133">Transmembrane helix</keyword>
<sequence>MTDVLAPRRDPADPPGRPRPSGGGWFRAVWRWHFFASFVVVPVLLLLAVTGLIYLFRFQLEPLLHPDLMKVDAPQGAVAQPYLQQLAVVESAYPGSTAVSLAEPRSADRPTIVSIQTAEGEARDVYVSPYGPDVLGSMDPDTTLSGTAIRLHADLMTGSRWGGYVIELAACWALVMALTGYYLFVRGWRARRRARSAGRAGARLRWRHGLVGAGVGVGLLMLLVSGLPWTDFWGAKVQTLASQRGTSMWSMDHGAISSPISTLDESLPHSHTQDIPWAQQQSEVPTSPAPEHGAARSVANVDTAVLVAGLAGLRHPMTVALPAADDERGVYSVIGYAFDAPSDERTVHVGRYGGEVVSTYGFDDYPRLAKVVAQGIGLHEGRSLGLWSFWGAALMCVAIVFMCVSGPLMWWRRRPRGSGTLGAPRGRLPVRSTPALVVLLVALGVFLPFFGISLLVILVLDQLVLRRVPALSRWFGTT</sequence>
<keyword evidence="2" id="KW-0812">Transmembrane</keyword>
<evidence type="ECO:0000313" key="4">
    <source>
        <dbReference type="Proteomes" id="UP000589626"/>
    </source>
</evidence>
<evidence type="ECO:0000256" key="1">
    <source>
        <dbReference type="SAM" id="MobiDB-lite"/>
    </source>
</evidence>
<keyword evidence="2" id="KW-0472">Membrane</keyword>
<feature type="compositionally biased region" description="Basic and acidic residues" evidence="1">
    <location>
        <begin position="1"/>
        <end position="12"/>
    </location>
</feature>
<reference evidence="3 4" key="1">
    <citation type="submission" date="2020-08" db="EMBL/GenBank/DDBJ databases">
        <title>Sequencing the genomes of 1000 actinobacteria strains.</title>
        <authorList>
            <person name="Klenk H.-P."/>
        </authorList>
    </citation>
    <scope>NUCLEOTIDE SEQUENCE [LARGE SCALE GENOMIC DNA]</scope>
    <source>
        <strain evidence="3 4">DSM 105498</strain>
    </source>
</reference>
<evidence type="ECO:0000256" key="2">
    <source>
        <dbReference type="SAM" id="Phobius"/>
    </source>
</evidence>
<feature type="transmembrane region" description="Helical" evidence="2">
    <location>
        <begin position="161"/>
        <end position="185"/>
    </location>
</feature>
<feature type="transmembrane region" description="Helical" evidence="2">
    <location>
        <begin position="34"/>
        <end position="56"/>
    </location>
</feature>
<dbReference type="InterPro" id="IPR005625">
    <property type="entry name" value="PepSY-ass_TM"/>
</dbReference>
<dbReference type="EMBL" id="JACHWR010000001">
    <property type="protein sequence ID" value="MBB3041505.1"/>
    <property type="molecule type" value="Genomic_DNA"/>
</dbReference>
<protein>
    <submittedName>
        <fullName evidence="3">Putative iron-regulated membrane protein</fullName>
    </submittedName>
</protein>
<comment type="caution">
    <text evidence="3">The sequence shown here is derived from an EMBL/GenBank/DDBJ whole genome shotgun (WGS) entry which is preliminary data.</text>
</comment>
<dbReference type="AlphaFoldDB" id="A0A7W4VTS3"/>
<feature type="transmembrane region" description="Helical" evidence="2">
    <location>
        <begin position="435"/>
        <end position="460"/>
    </location>
</feature>
<gene>
    <name evidence="3" type="ORF">FHU40_001306</name>
</gene>